<dbReference type="Proteomes" id="UP000785625">
    <property type="component" value="Unassembled WGS sequence"/>
</dbReference>
<dbReference type="RefSeq" id="WP_204785123.1">
    <property type="nucleotide sequence ID" value="NZ_JACJKU010000040.1"/>
</dbReference>
<keyword evidence="3" id="KW-1185">Reference proteome</keyword>
<sequence>MNPQRQKIHTMTRRTLLIVLIVLQDLLPFIGNVPIGPLSITTLPITVATIAILLGPLEGAIAGTTWGILTWIRAFVYPSSALAPLIFTNPLIAVVPRILVGVVAGYIFKILSSREKVAATVAGATASLTNTLLVLGSILVFANTPAVASGYHTNQAGLAAALGTILATNGVVELIITAAVTPLIAIPLLNHLKK</sequence>
<evidence type="ECO:0000313" key="2">
    <source>
        <dbReference type="EMBL" id="MBM6940824.1"/>
    </source>
</evidence>
<keyword evidence="1" id="KW-0812">Transmembrane</keyword>
<evidence type="ECO:0000256" key="1">
    <source>
        <dbReference type="SAM" id="Phobius"/>
    </source>
</evidence>
<dbReference type="InterPro" id="IPR024529">
    <property type="entry name" value="ECF_trnsprt_substrate-spec"/>
</dbReference>
<feature type="transmembrane region" description="Helical" evidence="1">
    <location>
        <begin position="93"/>
        <end position="111"/>
    </location>
</feature>
<dbReference type="Gene3D" id="1.10.1760.20">
    <property type="match status" value="1"/>
</dbReference>
<feature type="transmembrane region" description="Helical" evidence="1">
    <location>
        <begin position="118"/>
        <end position="142"/>
    </location>
</feature>
<gene>
    <name evidence="2" type="ORF">H5975_04895</name>
</gene>
<reference evidence="2 3" key="1">
    <citation type="journal article" date="2021" name="Sci. Rep.">
        <title>The distribution of antibiotic resistance genes in chicken gut microbiota commensals.</title>
        <authorList>
            <person name="Juricova H."/>
            <person name="Matiasovicova J."/>
            <person name="Kubasova T."/>
            <person name="Cejkova D."/>
            <person name="Rychlik I."/>
        </authorList>
    </citation>
    <scope>NUCLEOTIDE SEQUENCE [LARGE SCALE GENOMIC DNA]</scope>
    <source>
        <strain evidence="2 3">An574</strain>
    </source>
</reference>
<proteinExistence type="predicted"/>
<name>A0ABS2H0M8_9LACO</name>
<dbReference type="EMBL" id="JACJKU010000040">
    <property type="protein sequence ID" value="MBM6940824.1"/>
    <property type="molecule type" value="Genomic_DNA"/>
</dbReference>
<keyword evidence="1" id="KW-1133">Transmembrane helix</keyword>
<evidence type="ECO:0000313" key="3">
    <source>
        <dbReference type="Proteomes" id="UP000785625"/>
    </source>
</evidence>
<accession>A0ABS2H0M8</accession>
<protein>
    <submittedName>
        <fullName evidence="2">ECF transporter S component</fullName>
    </submittedName>
</protein>
<keyword evidence="1" id="KW-0472">Membrane</keyword>
<dbReference type="Pfam" id="PF12822">
    <property type="entry name" value="ECF_trnsprt"/>
    <property type="match status" value="1"/>
</dbReference>
<organism evidence="2 3">
    <name type="scientific">Limosilactobacillus coleohominis</name>
    <dbReference type="NCBI Taxonomy" id="181675"/>
    <lineage>
        <taxon>Bacteria</taxon>
        <taxon>Bacillati</taxon>
        <taxon>Bacillota</taxon>
        <taxon>Bacilli</taxon>
        <taxon>Lactobacillales</taxon>
        <taxon>Lactobacillaceae</taxon>
        <taxon>Limosilactobacillus</taxon>
    </lineage>
</organism>
<feature type="transmembrane region" description="Helical" evidence="1">
    <location>
        <begin position="162"/>
        <end position="189"/>
    </location>
</feature>
<comment type="caution">
    <text evidence="2">The sequence shown here is derived from an EMBL/GenBank/DDBJ whole genome shotgun (WGS) entry which is preliminary data.</text>
</comment>